<dbReference type="SUPFAM" id="SSF54285">
    <property type="entry name" value="MoaD/ThiS"/>
    <property type="match status" value="1"/>
</dbReference>
<proteinExistence type="predicted"/>
<dbReference type="KEGG" id="cate:C2869_04670"/>
<dbReference type="InterPro" id="IPR016155">
    <property type="entry name" value="Mopterin_synth/thiamin_S_b"/>
</dbReference>
<name>A0A2S0VNL3_9ALTE</name>
<dbReference type="Proteomes" id="UP000244441">
    <property type="component" value="Chromosome"/>
</dbReference>
<reference evidence="1 2" key="1">
    <citation type="submission" date="2018-01" db="EMBL/GenBank/DDBJ databases">
        <title>Genome sequence of a Cantenovulum-like bacteria.</title>
        <authorList>
            <person name="Tan W.R."/>
            <person name="Lau N.-S."/>
            <person name="Go F."/>
            <person name="Amirul A.-A.A."/>
        </authorList>
    </citation>
    <scope>NUCLEOTIDE SEQUENCE [LARGE SCALE GENOMIC DNA]</scope>
    <source>
        <strain evidence="1 2">CCB-QB4</strain>
    </source>
</reference>
<dbReference type="EMBL" id="CP026604">
    <property type="protein sequence ID" value="AWB65772.1"/>
    <property type="molecule type" value="Genomic_DNA"/>
</dbReference>
<evidence type="ECO:0000313" key="1">
    <source>
        <dbReference type="EMBL" id="AWB65772.1"/>
    </source>
</evidence>
<protein>
    <submittedName>
        <fullName evidence="1">Thiamine biosynthesis protein ThiS</fullName>
    </submittedName>
</protein>
<gene>
    <name evidence="1" type="primary">thiS</name>
    <name evidence="1" type="ORF">C2869_04670</name>
</gene>
<accession>A0A2S0VNL3</accession>
<sequence>MIAIQLNGQSQQVTKPDLAALIAQLPNNKGLAVAVNFEVIPQNMWPEFTLQAGDKVDVFQAIAGG</sequence>
<keyword evidence="2" id="KW-1185">Reference proteome</keyword>
<evidence type="ECO:0000313" key="2">
    <source>
        <dbReference type="Proteomes" id="UP000244441"/>
    </source>
</evidence>
<dbReference type="PANTHER" id="PTHR34472:SF1">
    <property type="entry name" value="SULFUR CARRIER PROTEIN THIS"/>
    <property type="match status" value="1"/>
</dbReference>
<dbReference type="OrthoDB" id="9800283at2"/>
<dbReference type="CDD" id="cd00565">
    <property type="entry name" value="Ubl_ThiS"/>
    <property type="match status" value="1"/>
</dbReference>
<dbReference type="InterPro" id="IPR003749">
    <property type="entry name" value="ThiS/MoaD-like"/>
</dbReference>
<dbReference type="AlphaFoldDB" id="A0A2S0VNL3"/>
<dbReference type="Pfam" id="PF02597">
    <property type="entry name" value="ThiS"/>
    <property type="match status" value="1"/>
</dbReference>
<dbReference type="Gene3D" id="3.10.20.30">
    <property type="match status" value="1"/>
</dbReference>
<dbReference type="InterPro" id="IPR012675">
    <property type="entry name" value="Beta-grasp_dom_sf"/>
</dbReference>
<dbReference type="PANTHER" id="PTHR34472">
    <property type="entry name" value="SULFUR CARRIER PROTEIN THIS"/>
    <property type="match status" value="1"/>
</dbReference>
<dbReference type="InterPro" id="IPR010035">
    <property type="entry name" value="Thi_S"/>
</dbReference>
<dbReference type="RefSeq" id="WP_108601847.1">
    <property type="nucleotide sequence ID" value="NZ_CP026604.1"/>
</dbReference>
<dbReference type="NCBIfam" id="TIGR01683">
    <property type="entry name" value="thiS"/>
    <property type="match status" value="1"/>
</dbReference>
<organism evidence="1 2">
    <name type="scientific">Saccharobesus litoralis</name>
    <dbReference type="NCBI Taxonomy" id="2172099"/>
    <lineage>
        <taxon>Bacteria</taxon>
        <taxon>Pseudomonadati</taxon>
        <taxon>Pseudomonadota</taxon>
        <taxon>Gammaproteobacteria</taxon>
        <taxon>Alteromonadales</taxon>
        <taxon>Alteromonadaceae</taxon>
        <taxon>Saccharobesus</taxon>
    </lineage>
</organism>